<protein>
    <recommendedName>
        <fullName evidence="4">Lipoprotein</fullName>
    </recommendedName>
</protein>
<comment type="caution">
    <text evidence="2">The sequence shown here is derived from an EMBL/GenBank/DDBJ whole genome shotgun (WGS) entry which is preliminary data.</text>
</comment>
<evidence type="ECO:0000313" key="3">
    <source>
        <dbReference type="Proteomes" id="UP000315131"/>
    </source>
</evidence>
<keyword evidence="1" id="KW-0472">Membrane</keyword>
<dbReference type="RefSeq" id="WP_143410270.1">
    <property type="nucleotide sequence ID" value="NZ_VHSF01000001.1"/>
</dbReference>
<keyword evidence="1" id="KW-1133">Transmembrane helix</keyword>
<reference evidence="2 3" key="1">
    <citation type="submission" date="2019-06" db="EMBL/GenBank/DDBJ databases">
        <title>Gramella sabulilitoris sp. nov., isolated from a marine sand.</title>
        <authorList>
            <person name="Yoon J.-H."/>
        </authorList>
    </citation>
    <scope>NUCLEOTIDE SEQUENCE [LARGE SCALE GENOMIC DNA]</scope>
    <source>
        <strain evidence="2 3">HSMS-1</strain>
    </source>
</reference>
<gene>
    <name evidence="2" type="ORF">FGM01_06320</name>
</gene>
<dbReference type="EMBL" id="VHSF01000001">
    <property type="protein sequence ID" value="TRO67496.1"/>
    <property type="molecule type" value="Genomic_DNA"/>
</dbReference>
<accession>A0A550I985</accession>
<keyword evidence="3" id="KW-1185">Reference proteome</keyword>
<dbReference type="PROSITE" id="PS51257">
    <property type="entry name" value="PROKAR_LIPOPROTEIN"/>
    <property type="match status" value="1"/>
</dbReference>
<evidence type="ECO:0000313" key="2">
    <source>
        <dbReference type="EMBL" id="TRO67496.1"/>
    </source>
</evidence>
<dbReference type="Proteomes" id="UP000315131">
    <property type="component" value="Unassembled WGS sequence"/>
</dbReference>
<sequence length="144" mass="15621">MKIFQFTFKLLGQALAVLILLQSCSIYRSQNISLDQAAETSRKVRVKSQGEKITLKRIEISGDAVYGYARENSSASKKLQDFGIIGRESGNFYRFNLENLKIDAIQAKNYTTSTLATIGLAAVAAFVVIAILAAGSSAVGPGFY</sequence>
<keyword evidence="1" id="KW-0812">Transmembrane</keyword>
<name>A0A550I985_9FLAO</name>
<dbReference type="OrthoDB" id="1453201at2"/>
<feature type="transmembrane region" description="Helical" evidence="1">
    <location>
        <begin position="115"/>
        <end position="139"/>
    </location>
</feature>
<proteinExistence type="predicted"/>
<organism evidence="2 3">
    <name type="scientific">Christiangramia sabulilitoris</name>
    <dbReference type="NCBI Taxonomy" id="2583991"/>
    <lineage>
        <taxon>Bacteria</taxon>
        <taxon>Pseudomonadati</taxon>
        <taxon>Bacteroidota</taxon>
        <taxon>Flavobacteriia</taxon>
        <taxon>Flavobacteriales</taxon>
        <taxon>Flavobacteriaceae</taxon>
        <taxon>Christiangramia</taxon>
    </lineage>
</organism>
<evidence type="ECO:0008006" key="4">
    <source>
        <dbReference type="Google" id="ProtNLM"/>
    </source>
</evidence>
<dbReference type="AlphaFoldDB" id="A0A550I985"/>
<evidence type="ECO:0000256" key="1">
    <source>
        <dbReference type="SAM" id="Phobius"/>
    </source>
</evidence>